<dbReference type="NCBIfam" id="TIGR00560">
    <property type="entry name" value="pgsA"/>
    <property type="match status" value="1"/>
</dbReference>
<dbReference type="Proteomes" id="UP000279029">
    <property type="component" value="Chromosome"/>
</dbReference>
<sequence length="179" mass="19874">MNLANRLTILRILLIPVFLILLYVSEDPIIRYVAVFVFVIASLTDLLDGHIARSRNLITDFGKFMDPLADKLLVTAALIYMVEVGQIAAWIIIIIISREFVISGLRLVAAAKGIVLAASWWGKLKTATTMVMIIVVLLELPFVFMDSVEWVLIAASTIFTVISGTDYVLKNLDVFKGSM</sequence>
<evidence type="ECO:0000256" key="9">
    <source>
        <dbReference type="ARBA" id="ARBA00022516"/>
    </source>
</evidence>
<keyword evidence="8" id="KW-1003">Cell membrane</keyword>
<keyword evidence="16" id="KW-1208">Phospholipid metabolism</keyword>
<organism evidence="21 22">
    <name type="scientific">Petrocella atlantisensis</name>
    <dbReference type="NCBI Taxonomy" id="2173034"/>
    <lineage>
        <taxon>Bacteria</taxon>
        <taxon>Bacillati</taxon>
        <taxon>Bacillota</taxon>
        <taxon>Clostridia</taxon>
        <taxon>Lachnospirales</taxon>
        <taxon>Vallitaleaceae</taxon>
        <taxon>Petrocella</taxon>
    </lineage>
</organism>
<dbReference type="InterPro" id="IPR050324">
    <property type="entry name" value="CDP-alcohol_PTase-I"/>
</dbReference>
<keyword evidence="14 20" id="KW-0472">Membrane</keyword>
<accession>A0A3P7NY99</accession>
<evidence type="ECO:0000313" key="21">
    <source>
        <dbReference type="EMBL" id="VDN46260.1"/>
    </source>
</evidence>
<keyword evidence="13" id="KW-0443">Lipid metabolism</keyword>
<evidence type="ECO:0000256" key="6">
    <source>
        <dbReference type="ARBA" id="ARBA00013170"/>
    </source>
</evidence>
<evidence type="ECO:0000256" key="7">
    <source>
        <dbReference type="ARBA" id="ARBA00014944"/>
    </source>
</evidence>
<dbReference type="GO" id="GO:0006655">
    <property type="term" value="P:phosphatidylglycerol biosynthetic process"/>
    <property type="evidence" value="ECO:0007669"/>
    <property type="project" value="UniProtKB-UniPathway"/>
</dbReference>
<comment type="pathway">
    <text evidence="4">Lipid metabolism.</text>
</comment>
<evidence type="ECO:0000256" key="8">
    <source>
        <dbReference type="ARBA" id="ARBA00022475"/>
    </source>
</evidence>
<evidence type="ECO:0000256" key="15">
    <source>
        <dbReference type="ARBA" id="ARBA00023209"/>
    </source>
</evidence>
<evidence type="ECO:0000256" key="2">
    <source>
        <dbReference type="ARBA" id="ARBA00004651"/>
    </source>
</evidence>
<dbReference type="EC" id="2.7.8.5" evidence="6 18"/>
<dbReference type="RefSeq" id="WP_125138376.1">
    <property type="nucleotide sequence ID" value="NZ_LR130778.1"/>
</dbReference>
<proteinExistence type="inferred from homology"/>
<protein>
    <recommendedName>
        <fullName evidence="7 18">CDP-diacylglycerol--glycerol-3-phosphate 3-phosphatidyltransferase</fullName>
        <ecNumber evidence="6 18">2.7.8.5</ecNumber>
    </recommendedName>
</protein>
<evidence type="ECO:0000256" key="1">
    <source>
        <dbReference type="ARBA" id="ARBA00003973"/>
    </source>
</evidence>
<evidence type="ECO:0000256" key="5">
    <source>
        <dbReference type="ARBA" id="ARBA00010441"/>
    </source>
</evidence>
<dbReference type="InterPro" id="IPR004570">
    <property type="entry name" value="Phosphatidylglycerol_P_synth"/>
</dbReference>
<feature type="transmembrane region" description="Helical" evidence="20">
    <location>
        <begin position="30"/>
        <end position="51"/>
    </location>
</feature>
<evidence type="ECO:0000256" key="20">
    <source>
        <dbReference type="SAM" id="Phobius"/>
    </source>
</evidence>
<evidence type="ECO:0000256" key="4">
    <source>
        <dbReference type="ARBA" id="ARBA00005189"/>
    </source>
</evidence>
<dbReference type="EMBL" id="LR130778">
    <property type="protein sequence ID" value="VDN46260.1"/>
    <property type="molecule type" value="Genomic_DNA"/>
</dbReference>
<dbReference type="Gene3D" id="1.20.120.1760">
    <property type="match status" value="1"/>
</dbReference>
<comment type="pathway">
    <text evidence="3">Phospholipid metabolism; phosphatidylglycerol biosynthesis; phosphatidylglycerol from CDP-diacylglycerol: step 1/2.</text>
</comment>
<dbReference type="KEGG" id="cbar:PATL70BA_0408"/>
<name>A0A3P7NY99_9FIRM</name>
<dbReference type="PROSITE" id="PS00379">
    <property type="entry name" value="CDP_ALCOHOL_P_TRANSF"/>
    <property type="match status" value="1"/>
</dbReference>
<evidence type="ECO:0000256" key="10">
    <source>
        <dbReference type="ARBA" id="ARBA00022679"/>
    </source>
</evidence>
<keyword evidence="15" id="KW-0594">Phospholipid biosynthesis</keyword>
<dbReference type="Pfam" id="PF01066">
    <property type="entry name" value="CDP-OH_P_transf"/>
    <property type="match status" value="1"/>
</dbReference>
<evidence type="ECO:0000256" key="18">
    <source>
        <dbReference type="NCBIfam" id="TIGR00560"/>
    </source>
</evidence>
<feature type="transmembrane region" description="Helical" evidence="20">
    <location>
        <begin position="72"/>
        <end position="96"/>
    </location>
</feature>
<evidence type="ECO:0000256" key="19">
    <source>
        <dbReference type="RuleBase" id="RU003750"/>
    </source>
</evidence>
<evidence type="ECO:0000256" key="16">
    <source>
        <dbReference type="ARBA" id="ARBA00023264"/>
    </source>
</evidence>
<evidence type="ECO:0000313" key="22">
    <source>
        <dbReference type="Proteomes" id="UP000279029"/>
    </source>
</evidence>
<evidence type="ECO:0000256" key="11">
    <source>
        <dbReference type="ARBA" id="ARBA00022692"/>
    </source>
</evidence>
<feature type="transmembrane region" description="Helical" evidence="20">
    <location>
        <begin position="127"/>
        <end position="144"/>
    </location>
</feature>
<dbReference type="FunFam" id="1.20.120.1760:FF:000004">
    <property type="entry name" value="CDP-diacylglycerol--glycerol-3-phosphate 3-phosphatidyltransferase"/>
    <property type="match status" value="1"/>
</dbReference>
<dbReference type="InterPro" id="IPR048254">
    <property type="entry name" value="CDP_ALCOHOL_P_TRANSF_CS"/>
</dbReference>
<comment type="similarity">
    <text evidence="5 19">Belongs to the CDP-alcohol phosphatidyltransferase class-I family.</text>
</comment>
<gene>
    <name evidence="21" type="primary">pgsA</name>
    <name evidence="21" type="ORF">PATL70BA_0408</name>
</gene>
<dbReference type="PANTHER" id="PTHR14269">
    <property type="entry name" value="CDP-DIACYLGLYCEROL--GLYCEROL-3-PHOSPHATE 3-PHOSPHATIDYLTRANSFERASE-RELATED"/>
    <property type="match status" value="1"/>
</dbReference>
<dbReference type="PANTHER" id="PTHR14269:SF62">
    <property type="entry name" value="CDP-DIACYLGLYCEROL--GLYCEROL-3-PHOSPHATE 3-PHOSPHATIDYLTRANSFERASE 1, CHLOROPLASTIC"/>
    <property type="match status" value="1"/>
</dbReference>
<dbReference type="InterPro" id="IPR000462">
    <property type="entry name" value="CDP-OH_P_trans"/>
</dbReference>
<keyword evidence="9" id="KW-0444">Lipid biosynthesis</keyword>
<keyword evidence="11 20" id="KW-0812">Transmembrane</keyword>
<evidence type="ECO:0000256" key="17">
    <source>
        <dbReference type="ARBA" id="ARBA00048586"/>
    </source>
</evidence>
<feature type="transmembrane region" description="Helical" evidence="20">
    <location>
        <begin position="7"/>
        <end position="24"/>
    </location>
</feature>
<comment type="catalytic activity">
    <reaction evidence="17">
        <text>a CDP-1,2-diacyl-sn-glycerol + sn-glycerol 3-phosphate = a 1,2-diacyl-sn-glycero-3-phospho-(1'-sn-glycero-3'-phosphate) + CMP + H(+)</text>
        <dbReference type="Rhea" id="RHEA:12593"/>
        <dbReference type="ChEBI" id="CHEBI:15378"/>
        <dbReference type="ChEBI" id="CHEBI:57597"/>
        <dbReference type="ChEBI" id="CHEBI:58332"/>
        <dbReference type="ChEBI" id="CHEBI:60110"/>
        <dbReference type="ChEBI" id="CHEBI:60377"/>
        <dbReference type="EC" id="2.7.8.5"/>
    </reaction>
</comment>
<feature type="transmembrane region" description="Helical" evidence="20">
    <location>
        <begin position="150"/>
        <end position="169"/>
    </location>
</feature>
<dbReference type="GO" id="GO:0005886">
    <property type="term" value="C:plasma membrane"/>
    <property type="evidence" value="ECO:0007669"/>
    <property type="project" value="UniProtKB-SubCell"/>
</dbReference>
<comment type="subcellular location">
    <subcellularLocation>
        <location evidence="2">Cell membrane</location>
        <topology evidence="2">Multi-pass membrane protein</topology>
    </subcellularLocation>
</comment>
<dbReference type="OrthoDB" id="9796672at2"/>
<dbReference type="InterPro" id="IPR043130">
    <property type="entry name" value="CDP-OH_PTrfase_TM_dom"/>
</dbReference>
<keyword evidence="10 19" id="KW-0808">Transferase</keyword>
<dbReference type="GO" id="GO:0008444">
    <property type="term" value="F:CDP-diacylglycerol-glycerol-3-phosphate 3-phosphatidyltransferase activity"/>
    <property type="evidence" value="ECO:0007669"/>
    <property type="project" value="UniProtKB-UniRule"/>
</dbReference>
<dbReference type="AlphaFoldDB" id="A0A3P7NY99"/>
<evidence type="ECO:0000256" key="13">
    <source>
        <dbReference type="ARBA" id="ARBA00023098"/>
    </source>
</evidence>
<dbReference type="PIRSF" id="PIRSF000847">
    <property type="entry name" value="Phos_ph_gly_syn"/>
    <property type="match status" value="1"/>
</dbReference>
<evidence type="ECO:0000256" key="14">
    <source>
        <dbReference type="ARBA" id="ARBA00023136"/>
    </source>
</evidence>
<evidence type="ECO:0000256" key="12">
    <source>
        <dbReference type="ARBA" id="ARBA00022989"/>
    </source>
</evidence>
<evidence type="ECO:0000256" key="3">
    <source>
        <dbReference type="ARBA" id="ARBA00005042"/>
    </source>
</evidence>
<keyword evidence="12 20" id="KW-1133">Transmembrane helix</keyword>
<comment type="function">
    <text evidence="1">This protein catalyzes the committed step to the synthesis of the acidic phospholipids.</text>
</comment>
<dbReference type="UniPathway" id="UPA00084">
    <property type="reaction ID" value="UER00503"/>
</dbReference>
<keyword evidence="22" id="KW-1185">Reference proteome</keyword>
<reference evidence="21 22" key="1">
    <citation type="submission" date="2018-09" db="EMBL/GenBank/DDBJ databases">
        <authorList>
            <person name="Postec A."/>
        </authorList>
    </citation>
    <scope>NUCLEOTIDE SEQUENCE [LARGE SCALE GENOMIC DNA]</scope>
    <source>
        <strain evidence="21">70B-A</strain>
    </source>
</reference>